<reference evidence="3 4" key="1">
    <citation type="submission" date="2018-09" db="EMBL/GenBank/DDBJ databases">
        <title>Insights into the microbiota of Asian seabass (Lates calcarifer) with tenacibaculosis symptoms and description of sp. nov. Tenacibaculum singaporense.</title>
        <authorList>
            <person name="Miyake S."/>
            <person name="Soh M."/>
            <person name="Azman M.N."/>
            <person name="Ngoh S.Y."/>
            <person name="Orban L."/>
            <person name="Seedorf H."/>
        </authorList>
    </citation>
    <scope>NUCLEOTIDE SEQUENCE [LARGE SCALE GENOMIC DNA]</scope>
    <source>
        <strain evidence="3 4">DSM 13764</strain>
    </source>
</reference>
<evidence type="ECO:0000256" key="1">
    <source>
        <dbReference type="SAM" id="MobiDB-lite"/>
    </source>
</evidence>
<keyword evidence="2" id="KW-1133">Transmembrane helix</keyword>
<evidence type="ECO:0000313" key="4">
    <source>
        <dbReference type="Proteomes" id="UP000269693"/>
    </source>
</evidence>
<gene>
    <name evidence="3" type="ORF">D6200_08265</name>
</gene>
<keyword evidence="4" id="KW-1185">Reference proteome</keyword>
<dbReference type="Proteomes" id="UP000269693">
    <property type="component" value="Chromosome"/>
</dbReference>
<accession>A0ABM7CFI0</accession>
<protein>
    <submittedName>
        <fullName evidence="3">Uncharacterized protein</fullName>
    </submittedName>
</protein>
<dbReference type="RefSeq" id="WP_073184370.1">
    <property type="nucleotide sequence ID" value="NZ_CP032544.1"/>
</dbReference>
<feature type="region of interest" description="Disordered" evidence="1">
    <location>
        <begin position="215"/>
        <end position="239"/>
    </location>
</feature>
<feature type="transmembrane region" description="Helical" evidence="2">
    <location>
        <begin position="56"/>
        <end position="74"/>
    </location>
</feature>
<keyword evidence="2" id="KW-0472">Membrane</keyword>
<evidence type="ECO:0000256" key="2">
    <source>
        <dbReference type="SAM" id="Phobius"/>
    </source>
</evidence>
<dbReference type="EMBL" id="CP032544">
    <property type="protein sequence ID" value="AZJ32543.1"/>
    <property type="molecule type" value="Genomic_DNA"/>
</dbReference>
<name>A0ABM7CFI0_9FLAO</name>
<keyword evidence="2" id="KW-0812">Transmembrane</keyword>
<organism evidence="3 4">
    <name type="scientific">Tenacibaculum mesophilum</name>
    <dbReference type="NCBI Taxonomy" id="104268"/>
    <lineage>
        <taxon>Bacteria</taxon>
        <taxon>Pseudomonadati</taxon>
        <taxon>Bacteroidota</taxon>
        <taxon>Flavobacteriia</taxon>
        <taxon>Flavobacteriales</taxon>
        <taxon>Flavobacteriaceae</taxon>
        <taxon>Tenacibaculum</taxon>
    </lineage>
</organism>
<evidence type="ECO:0000313" key="3">
    <source>
        <dbReference type="EMBL" id="AZJ32543.1"/>
    </source>
</evidence>
<feature type="compositionally biased region" description="Basic and acidic residues" evidence="1">
    <location>
        <begin position="230"/>
        <end position="239"/>
    </location>
</feature>
<feature type="transmembrane region" description="Helical" evidence="2">
    <location>
        <begin position="80"/>
        <end position="103"/>
    </location>
</feature>
<proteinExistence type="predicted"/>
<sequence length="239" mass="27790">MAKIKKRYGKWGGYLEKLIYEKPKRKVEKEKVNDPDYYVRVDNQFFIMNNGLIGDIYIYIGIALMILISLFILLREFKGVAHNILFYIFFYCLGAFFIAYHYTRPKKELVLNRLEGLITIPNTLYFKPYTMPFQDALAAWSVKNSGINPTGPSLSLFHPNGFTSTDVMGHEIIEDWSFIVWFMDKNRPLPPGSAFDEYRQADFERRKAAGFPMPLYPSSIPTPEATPEQQAERKRIGGW</sequence>